<evidence type="ECO:0000256" key="9">
    <source>
        <dbReference type="ARBA" id="ARBA00022801"/>
    </source>
</evidence>
<dbReference type="RefSeq" id="WP_345116333.1">
    <property type="nucleotide sequence ID" value="NZ_BAABDH010000104.1"/>
</dbReference>
<comment type="caution">
    <text evidence="17">The sequence shown here is derived from an EMBL/GenBank/DDBJ whole genome shotgun (WGS) entry which is preliminary data.</text>
</comment>
<evidence type="ECO:0000256" key="10">
    <source>
        <dbReference type="ARBA" id="ARBA00022833"/>
    </source>
</evidence>
<feature type="active site" evidence="16">
    <location>
        <position position="367"/>
    </location>
</feature>
<dbReference type="InterPro" id="IPR020568">
    <property type="entry name" value="Ribosomal_Su5_D2-typ_SF"/>
</dbReference>
<evidence type="ECO:0000256" key="5">
    <source>
        <dbReference type="ARBA" id="ARBA00022490"/>
    </source>
</evidence>
<keyword evidence="8 15" id="KW-0479">Metal-binding</keyword>
<dbReference type="EMBL" id="BAABDH010000104">
    <property type="protein sequence ID" value="GAA3948237.1"/>
    <property type="molecule type" value="Genomic_DNA"/>
</dbReference>
<dbReference type="SUPFAM" id="SSF54637">
    <property type="entry name" value="Thioesterase/thiol ester dehydrase-isomerase"/>
    <property type="match status" value="1"/>
</dbReference>
<dbReference type="InterPro" id="IPR004463">
    <property type="entry name" value="UDP-acyl_GlcNac_deAcase"/>
</dbReference>
<evidence type="ECO:0000256" key="4">
    <source>
        <dbReference type="ARBA" id="ARBA00005002"/>
    </source>
</evidence>
<keyword evidence="18" id="KW-1185">Reference proteome</keyword>
<comment type="cofactor">
    <cofactor evidence="1 15">
        <name>Zn(2+)</name>
        <dbReference type="ChEBI" id="CHEBI:29105"/>
    </cofactor>
</comment>
<dbReference type="InterPro" id="IPR013114">
    <property type="entry name" value="FabA_FabZ"/>
</dbReference>
<evidence type="ECO:0000256" key="13">
    <source>
        <dbReference type="ARBA" id="ARBA00024535"/>
    </source>
</evidence>
<dbReference type="HAMAP" id="MF_00406">
    <property type="entry name" value="FabZ"/>
    <property type="match status" value="1"/>
</dbReference>
<evidence type="ECO:0000256" key="16">
    <source>
        <dbReference type="HAMAP-Rule" id="MF_00406"/>
    </source>
</evidence>
<dbReference type="NCBIfam" id="NF000582">
    <property type="entry name" value="PRK00006.1"/>
    <property type="match status" value="1"/>
</dbReference>
<name>A0ABP7NLV7_9BACT</name>
<dbReference type="NCBIfam" id="TIGR01750">
    <property type="entry name" value="fabZ"/>
    <property type="match status" value="1"/>
</dbReference>
<dbReference type="InterPro" id="IPR010084">
    <property type="entry name" value="FabZ"/>
</dbReference>
<keyword evidence="12 16" id="KW-0456">Lyase</keyword>
<keyword evidence="5 16" id="KW-0963">Cytoplasm</keyword>
<evidence type="ECO:0000256" key="8">
    <source>
        <dbReference type="ARBA" id="ARBA00022723"/>
    </source>
</evidence>
<keyword evidence="6 15" id="KW-0444">Lipid biosynthesis</keyword>
<evidence type="ECO:0000313" key="17">
    <source>
        <dbReference type="EMBL" id="GAA3948237.1"/>
    </source>
</evidence>
<evidence type="ECO:0000256" key="2">
    <source>
        <dbReference type="ARBA" id="ARBA00002923"/>
    </source>
</evidence>
<comment type="subcellular location">
    <subcellularLocation>
        <location evidence="3 16">Cytoplasm</location>
    </subcellularLocation>
</comment>
<evidence type="ECO:0000256" key="3">
    <source>
        <dbReference type="ARBA" id="ARBA00004496"/>
    </source>
</evidence>
<accession>A0ABP7NLV7</accession>
<evidence type="ECO:0000256" key="11">
    <source>
        <dbReference type="ARBA" id="ARBA00023098"/>
    </source>
</evidence>
<evidence type="ECO:0000313" key="18">
    <source>
        <dbReference type="Proteomes" id="UP001499909"/>
    </source>
</evidence>
<comment type="function">
    <text evidence="2 15">Catalyzes the hydrolysis of UDP-3-O-myristoyl-N-acetylglucosamine to form UDP-3-O-myristoylglucosamine and acetate, the committed step in lipid A biosynthesis.</text>
</comment>
<evidence type="ECO:0000256" key="15">
    <source>
        <dbReference type="HAMAP-Rule" id="MF_00388"/>
    </source>
</evidence>
<evidence type="ECO:0000256" key="14">
    <source>
        <dbReference type="ARBA" id="ARBA00025049"/>
    </source>
</evidence>
<evidence type="ECO:0000256" key="6">
    <source>
        <dbReference type="ARBA" id="ARBA00022516"/>
    </source>
</evidence>
<dbReference type="SUPFAM" id="SSF54211">
    <property type="entry name" value="Ribosomal protein S5 domain 2-like"/>
    <property type="match status" value="2"/>
</dbReference>
<comment type="catalytic activity">
    <reaction evidence="13 15">
        <text>a UDP-3-O-[(3R)-3-hydroxyacyl]-N-acetyl-alpha-D-glucosamine + H2O = a UDP-3-O-[(3R)-3-hydroxyacyl]-alpha-D-glucosamine + acetate</text>
        <dbReference type="Rhea" id="RHEA:67816"/>
        <dbReference type="ChEBI" id="CHEBI:15377"/>
        <dbReference type="ChEBI" id="CHEBI:30089"/>
        <dbReference type="ChEBI" id="CHEBI:137740"/>
        <dbReference type="ChEBI" id="CHEBI:173225"/>
        <dbReference type="EC" id="3.5.1.108"/>
    </reaction>
</comment>
<comment type="catalytic activity">
    <reaction evidence="16">
        <text>a (3R)-hydroxyacyl-[ACP] = a (2E)-enoyl-[ACP] + H2O</text>
        <dbReference type="Rhea" id="RHEA:13097"/>
        <dbReference type="Rhea" id="RHEA-COMP:9925"/>
        <dbReference type="Rhea" id="RHEA-COMP:9945"/>
        <dbReference type="ChEBI" id="CHEBI:15377"/>
        <dbReference type="ChEBI" id="CHEBI:78784"/>
        <dbReference type="ChEBI" id="CHEBI:78827"/>
        <dbReference type="EC" id="4.2.1.59"/>
    </reaction>
</comment>
<organism evidence="17 18">
    <name type="scientific">Hymenobacter algoricola</name>
    <dbReference type="NCBI Taxonomy" id="486267"/>
    <lineage>
        <taxon>Bacteria</taxon>
        <taxon>Pseudomonadati</taxon>
        <taxon>Bacteroidota</taxon>
        <taxon>Cytophagia</taxon>
        <taxon>Cytophagales</taxon>
        <taxon>Hymenobacteraceae</taxon>
        <taxon>Hymenobacter</taxon>
    </lineage>
</organism>
<comment type="similarity">
    <text evidence="16">Belongs to the thioester dehydratase family. FabZ subfamily.</text>
</comment>
<feature type="binding site" evidence="15">
    <location>
        <position position="265"/>
    </location>
    <ligand>
        <name>Zn(2+)</name>
        <dbReference type="ChEBI" id="CHEBI:29105"/>
    </ligand>
</feature>
<keyword evidence="10 15" id="KW-0862">Zinc</keyword>
<reference evidence="18" key="1">
    <citation type="journal article" date="2019" name="Int. J. Syst. Evol. Microbiol.">
        <title>The Global Catalogue of Microorganisms (GCM) 10K type strain sequencing project: providing services to taxonomists for standard genome sequencing and annotation.</title>
        <authorList>
            <consortium name="The Broad Institute Genomics Platform"/>
            <consortium name="The Broad Institute Genome Sequencing Center for Infectious Disease"/>
            <person name="Wu L."/>
            <person name="Ma J."/>
        </authorList>
    </citation>
    <scope>NUCLEOTIDE SEQUENCE [LARGE SCALE GENOMIC DNA]</scope>
    <source>
        <strain evidence="18">JCM 17214</strain>
    </source>
</reference>
<dbReference type="Gene3D" id="3.10.129.10">
    <property type="entry name" value="Hotdog Thioesterase"/>
    <property type="match status" value="1"/>
</dbReference>
<dbReference type="InterPro" id="IPR029069">
    <property type="entry name" value="HotDog_dom_sf"/>
</dbReference>
<dbReference type="EC" id="3.5.1.108" evidence="15"/>
<sequence>MNDKQHTIKASVTVSGIGLHTGVTATMTFCPAPVNHGYKFQRIDLPGQPIVDADVDNVVDLSRGTTIEQNGARVNTVEHTLAALVGLQIDNVMIQLDGPEPPIMDGSSYEFIKAIMEAGLEEQNALRNYFEIPEEIRYVEHGRAVEIAALPLNDYRLTVMVDYNSPVLGSQHASLNDIAQFTAEISSSRTFCFLHELEALYKQNLIKGGDLSNAIVVVDRVVSEDELSDLATMLGKPRVAVKKEGILNNVDLRYKNEPARHKLLDLVGDLALVGRPLKGQILAARPGHAANVAFAKKIKKKMLEANAASSVPSYDPARTPVMDINQIMQVLPHRYPFLLIDKVIHLDSTTVTSIKNVTMNEPFFQGHYPGNPVFPGVLQVEAMAQTGGILVLNTVPDPENYTPYFIGIENCRFRKMVKPGDTIIFRCALLAPVKRGIAKMKGQAFVNGKVVMEAEMSAAIVKKEA</sequence>
<dbReference type="Proteomes" id="UP001499909">
    <property type="component" value="Unassembled WGS sequence"/>
</dbReference>
<evidence type="ECO:0000256" key="1">
    <source>
        <dbReference type="ARBA" id="ARBA00001947"/>
    </source>
</evidence>
<keyword evidence="9 15" id="KW-0378">Hydrolase</keyword>
<protein>
    <recommendedName>
        <fullName evidence="15 16">Multifunctional fusion protein</fullName>
    </recommendedName>
    <domain>
        <recommendedName>
            <fullName evidence="16">3-hydroxyacyl-[acyl-carrier-protein] dehydratase FabZ</fullName>
            <ecNumber evidence="16">4.2.1.59</ecNumber>
        </recommendedName>
        <alternativeName>
            <fullName evidence="16">(3R)-hydroxymyristoyl-[acyl-carrier-protein] dehydratase</fullName>
        </alternativeName>
        <alternativeName>
            <fullName evidence="16">Beta-hydroxyacyl-ACP dehydratase</fullName>
            <shortName evidence="16">(3R)-hydroxymyristoyl-ACP dehydrase</shortName>
        </alternativeName>
    </domain>
    <domain>
        <recommendedName>
            <fullName evidence="15">UDP-3-O-acyl-N-acetylglucosamine deacetylase</fullName>
            <shortName evidence="15">UDP-3-O-acyl-GlcNAc deacetylase</shortName>
            <ecNumber evidence="15">3.5.1.108</ecNumber>
        </recommendedName>
        <alternativeName>
            <fullName evidence="15">UDP-3-O-[R-3-hydroxymyristoyl]-N-acetylglucosamine deacetylase</fullName>
        </alternativeName>
    </domain>
</protein>
<dbReference type="CDD" id="cd01288">
    <property type="entry name" value="FabZ"/>
    <property type="match status" value="1"/>
</dbReference>
<gene>
    <name evidence="15" type="primary">lpxC</name>
    <name evidence="16" type="synonym">fabZ</name>
    <name evidence="17" type="ORF">GCM10022406_32580</name>
</gene>
<dbReference type="InterPro" id="IPR015870">
    <property type="entry name" value="UDP-acyl_N-AcGlcN_deAcase_N"/>
</dbReference>
<comment type="similarity">
    <text evidence="15">Belongs to the LpxC family.</text>
</comment>
<dbReference type="EC" id="4.2.1.59" evidence="16"/>
<evidence type="ECO:0000256" key="12">
    <source>
        <dbReference type="ARBA" id="ARBA00023239"/>
    </source>
</evidence>
<feature type="binding site" evidence="15">
    <location>
        <position position="261"/>
    </location>
    <ligand>
        <name>Zn(2+)</name>
        <dbReference type="ChEBI" id="CHEBI:29105"/>
    </ligand>
</feature>
<dbReference type="PANTHER" id="PTHR33694">
    <property type="entry name" value="UDP-3-O-ACYL-N-ACETYLGLUCOSAMINE DEACETYLASE 1, MITOCHONDRIAL-RELATED"/>
    <property type="match status" value="1"/>
</dbReference>
<dbReference type="NCBIfam" id="NF009667">
    <property type="entry name" value="PRK13188.1"/>
    <property type="match status" value="1"/>
</dbReference>
<dbReference type="PANTHER" id="PTHR33694:SF1">
    <property type="entry name" value="UDP-3-O-ACYL-N-ACETYLGLUCOSAMINE DEACETYLASE 1, MITOCHONDRIAL-RELATED"/>
    <property type="match status" value="1"/>
</dbReference>
<dbReference type="Pfam" id="PF07977">
    <property type="entry name" value="FabA"/>
    <property type="match status" value="1"/>
</dbReference>
<dbReference type="NCBIfam" id="TIGR00325">
    <property type="entry name" value="lpxC"/>
    <property type="match status" value="1"/>
</dbReference>
<comment type="pathway">
    <text evidence="4 15">Glycolipid biosynthesis; lipid IV(A) biosynthesis; lipid IV(A) from (3R)-3-hydroxytetradecanoyl-[acyl-carrier-protein] and UDP-N-acetyl-alpha-D-glucosamine: step 2/6.</text>
</comment>
<dbReference type="Pfam" id="PF03331">
    <property type="entry name" value="LpxC"/>
    <property type="match status" value="2"/>
</dbReference>
<feature type="active site" description="Proton donor" evidence="15">
    <location>
        <position position="288"/>
    </location>
</feature>
<keyword evidence="7 15" id="KW-0441">Lipid A biosynthesis</keyword>
<feature type="binding site" evidence="15">
    <location>
        <position position="79"/>
    </location>
    <ligand>
        <name>Zn(2+)</name>
        <dbReference type="ChEBI" id="CHEBI:29105"/>
    </ligand>
</feature>
<dbReference type="HAMAP" id="MF_00388">
    <property type="entry name" value="LpxC"/>
    <property type="match status" value="1"/>
</dbReference>
<evidence type="ECO:0000256" key="7">
    <source>
        <dbReference type="ARBA" id="ARBA00022556"/>
    </source>
</evidence>
<dbReference type="InterPro" id="IPR011334">
    <property type="entry name" value="UDP-acyl_GlcNac_deAcase_C"/>
</dbReference>
<dbReference type="Gene3D" id="3.30.1700.10">
    <property type="entry name" value="lpxc deacetylase, domain 2"/>
    <property type="match status" value="1"/>
</dbReference>
<proteinExistence type="inferred from homology"/>
<comment type="function">
    <text evidence="14 16">Involved in unsaturated fatty acids biosynthesis. Catalyzes the dehydration of short chain beta-hydroxyacyl-ACPs and long chain saturated and unsaturated beta-hydroxyacyl-ACPs.</text>
</comment>
<dbReference type="Gene3D" id="3.30.230.20">
    <property type="entry name" value="lpxc deacetylase, domain 1"/>
    <property type="match status" value="1"/>
</dbReference>
<keyword evidence="11 15" id="KW-0443">Lipid metabolism</keyword>